<feature type="domain" description="ABC-type glycine betaine transport system substrate-binding" evidence="2">
    <location>
        <begin position="26"/>
        <end position="290"/>
    </location>
</feature>
<dbReference type="InterPro" id="IPR007210">
    <property type="entry name" value="ABC_Gly_betaine_transp_sub-bd"/>
</dbReference>
<dbReference type="OrthoDB" id="9801163at2"/>
<reference evidence="3 4" key="1">
    <citation type="submission" date="2019-07" db="EMBL/GenBank/DDBJ databases">
        <authorList>
            <person name="Park Y.J."/>
            <person name="Jeong S.E."/>
            <person name="Jung H.S."/>
        </authorList>
    </citation>
    <scope>NUCLEOTIDE SEQUENCE [LARGE SCALE GENOMIC DNA]</scope>
    <source>
        <strain evidence="4">P16(2019)</strain>
    </source>
</reference>
<gene>
    <name evidence="3" type="ORF">FN960_08680</name>
</gene>
<dbReference type="AlphaFoldDB" id="A0A554A064"/>
<dbReference type="SUPFAM" id="SSF53850">
    <property type="entry name" value="Periplasmic binding protein-like II"/>
    <property type="match status" value="1"/>
</dbReference>
<evidence type="ECO:0000259" key="2">
    <source>
        <dbReference type="Pfam" id="PF04069"/>
    </source>
</evidence>
<dbReference type="Pfam" id="PF04069">
    <property type="entry name" value="OpuAC"/>
    <property type="match status" value="1"/>
</dbReference>
<name>A0A554A064_9BACI</name>
<dbReference type="GO" id="GO:0043190">
    <property type="term" value="C:ATP-binding cassette (ABC) transporter complex"/>
    <property type="evidence" value="ECO:0007669"/>
    <property type="project" value="InterPro"/>
</dbReference>
<dbReference type="Gene3D" id="3.40.190.10">
    <property type="entry name" value="Periplasmic binding protein-like II"/>
    <property type="match status" value="1"/>
</dbReference>
<keyword evidence="1" id="KW-0732">Signal</keyword>
<evidence type="ECO:0000313" key="4">
    <source>
        <dbReference type="Proteomes" id="UP000318521"/>
    </source>
</evidence>
<dbReference type="GO" id="GO:0022857">
    <property type="term" value="F:transmembrane transporter activity"/>
    <property type="evidence" value="ECO:0007669"/>
    <property type="project" value="InterPro"/>
</dbReference>
<sequence>MKQLRKWMIWPALTSMIFLGSCHSGDTIKIGAATYTETKIMAEVYKALIEDRTNIQVDVTPDLLSNPMIINAMDRGDLDMALMYTGVILNNFFPIEETTDRDEVLEQAQDGFQEYYDFTWYDPLGWENAYALTVRGAYADEYDLENISDLKENQNQMRFGVDSSWMERQQDGYPAFVEHYDFTFENTYTMDINLVYEAVAQEEVEVVLAYSTDPRLYEFDLQTLEDDLSFFPPYDASMLVRNDTLEEFPEIDDIMKELIGSMDEELVTRLNYEVDINNRSERDVAIEFLESRELINE</sequence>
<feature type="chain" id="PRO_5039385463" evidence="1">
    <location>
        <begin position="25"/>
        <end position="297"/>
    </location>
</feature>
<dbReference type="PROSITE" id="PS51257">
    <property type="entry name" value="PROKAR_LIPOPROTEIN"/>
    <property type="match status" value="1"/>
</dbReference>
<dbReference type="Proteomes" id="UP000318521">
    <property type="component" value="Unassembled WGS sequence"/>
</dbReference>
<dbReference type="EMBL" id="VLXZ01000004">
    <property type="protein sequence ID" value="TSB47080.1"/>
    <property type="molecule type" value="Genomic_DNA"/>
</dbReference>
<evidence type="ECO:0000313" key="3">
    <source>
        <dbReference type="EMBL" id="TSB47080.1"/>
    </source>
</evidence>
<proteinExistence type="predicted"/>
<organism evidence="3 4">
    <name type="scientific">Alkalicoccobacillus porphyridii</name>
    <dbReference type="NCBI Taxonomy" id="2597270"/>
    <lineage>
        <taxon>Bacteria</taxon>
        <taxon>Bacillati</taxon>
        <taxon>Bacillota</taxon>
        <taxon>Bacilli</taxon>
        <taxon>Bacillales</taxon>
        <taxon>Bacillaceae</taxon>
        <taxon>Alkalicoccobacillus</taxon>
    </lineage>
</organism>
<feature type="signal peptide" evidence="1">
    <location>
        <begin position="1"/>
        <end position="24"/>
    </location>
</feature>
<comment type="caution">
    <text evidence="3">The sequence shown here is derived from an EMBL/GenBank/DDBJ whole genome shotgun (WGS) entry which is preliminary data.</text>
</comment>
<evidence type="ECO:0000256" key="1">
    <source>
        <dbReference type="SAM" id="SignalP"/>
    </source>
</evidence>
<protein>
    <submittedName>
        <fullName evidence="3">Osmoprotectant ABC transporter substrate-binding protein</fullName>
    </submittedName>
</protein>
<accession>A0A554A064</accession>
<keyword evidence="4" id="KW-1185">Reference proteome</keyword>
<dbReference type="Gene3D" id="3.40.190.120">
    <property type="entry name" value="Osmoprotection protein (prox), domain 2"/>
    <property type="match status" value="1"/>
</dbReference>
<dbReference type="RefSeq" id="WP_143848310.1">
    <property type="nucleotide sequence ID" value="NZ_VLXZ01000004.1"/>
</dbReference>